<dbReference type="Pfam" id="PF00873">
    <property type="entry name" value="ACR_tran"/>
    <property type="match status" value="1"/>
</dbReference>
<dbReference type="EMBL" id="BIFR01000002">
    <property type="protein sequence ID" value="GCE14641.1"/>
    <property type="molecule type" value="Genomic_DNA"/>
</dbReference>
<evidence type="ECO:0000313" key="3">
    <source>
        <dbReference type="Proteomes" id="UP000287352"/>
    </source>
</evidence>
<dbReference type="Gene3D" id="1.20.1640.10">
    <property type="entry name" value="Multidrug efflux transporter AcrB transmembrane domain"/>
    <property type="match status" value="2"/>
</dbReference>
<keyword evidence="1" id="KW-0472">Membrane</keyword>
<organism evidence="2 3">
    <name type="scientific">Tengunoibacter tsumagoiensis</name>
    <dbReference type="NCBI Taxonomy" id="2014871"/>
    <lineage>
        <taxon>Bacteria</taxon>
        <taxon>Bacillati</taxon>
        <taxon>Chloroflexota</taxon>
        <taxon>Ktedonobacteria</taxon>
        <taxon>Ktedonobacterales</taxon>
        <taxon>Dictyobacteraceae</taxon>
        <taxon>Tengunoibacter</taxon>
    </lineage>
</organism>
<dbReference type="SUPFAM" id="SSF82866">
    <property type="entry name" value="Multidrug efflux transporter AcrB transmembrane domain"/>
    <property type="match status" value="2"/>
</dbReference>
<dbReference type="Gene3D" id="3.30.70.1430">
    <property type="entry name" value="Multidrug efflux transporter AcrB pore domain"/>
    <property type="match status" value="2"/>
</dbReference>
<feature type="transmembrane region" description="Helical" evidence="1">
    <location>
        <begin position="983"/>
        <end position="1010"/>
    </location>
</feature>
<dbReference type="RefSeq" id="WP_126582192.1">
    <property type="nucleotide sequence ID" value="NZ_BIFR01000002.1"/>
</dbReference>
<dbReference type="Proteomes" id="UP000287352">
    <property type="component" value="Unassembled WGS sequence"/>
</dbReference>
<protein>
    <submittedName>
        <fullName evidence="2">Hydrogenase expression protein</fullName>
    </submittedName>
</protein>
<dbReference type="SUPFAM" id="SSF82714">
    <property type="entry name" value="Multidrug efflux transporter AcrB TolC docking domain, DN and DC subdomains"/>
    <property type="match status" value="2"/>
</dbReference>
<feature type="transmembrane region" description="Helical" evidence="1">
    <location>
        <begin position="952"/>
        <end position="971"/>
    </location>
</feature>
<dbReference type="Gene3D" id="3.30.70.1320">
    <property type="entry name" value="Multidrug efflux transporter AcrB pore domain like"/>
    <property type="match status" value="1"/>
</dbReference>
<dbReference type="Gene3D" id="3.30.70.1440">
    <property type="entry name" value="Multidrug efflux transporter AcrB pore domain"/>
    <property type="match status" value="1"/>
</dbReference>
<dbReference type="SUPFAM" id="SSF82693">
    <property type="entry name" value="Multidrug efflux transporter AcrB pore domain, PN1, PN2, PC1 and PC2 subdomains"/>
    <property type="match status" value="3"/>
</dbReference>
<dbReference type="PANTHER" id="PTHR32063:SF0">
    <property type="entry name" value="SWARMING MOTILITY PROTEIN SWRC"/>
    <property type="match status" value="1"/>
</dbReference>
<feature type="transmembrane region" description="Helical" evidence="1">
    <location>
        <begin position="880"/>
        <end position="900"/>
    </location>
</feature>
<dbReference type="GO" id="GO:0042910">
    <property type="term" value="F:xenobiotic transmembrane transporter activity"/>
    <property type="evidence" value="ECO:0007669"/>
    <property type="project" value="TreeGrafter"/>
</dbReference>
<gene>
    <name evidence="2" type="ORF">KTT_45000</name>
</gene>
<reference evidence="3" key="1">
    <citation type="submission" date="2018-12" db="EMBL/GenBank/DDBJ databases">
        <title>Tengunoibacter tsumagoiensis gen. nov., sp. nov., Dictyobacter kobayashii sp. nov., D. alpinus sp. nov., and D. joshuensis sp. nov. and description of Dictyobacteraceae fam. nov. within the order Ktedonobacterales isolated from Tengu-no-mugimeshi.</title>
        <authorList>
            <person name="Wang C.M."/>
            <person name="Zheng Y."/>
            <person name="Sakai Y."/>
            <person name="Toyoda A."/>
            <person name="Minakuchi Y."/>
            <person name="Abe K."/>
            <person name="Yokota A."/>
            <person name="Yabe S."/>
        </authorList>
    </citation>
    <scope>NUCLEOTIDE SEQUENCE [LARGE SCALE GENOMIC DNA]</scope>
    <source>
        <strain evidence="3">Uno3</strain>
    </source>
</reference>
<comment type="caution">
    <text evidence="2">The sequence shown here is derived from an EMBL/GenBank/DDBJ whole genome shotgun (WGS) entry which is preliminary data.</text>
</comment>
<evidence type="ECO:0000313" key="2">
    <source>
        <dbReference type="EMBL" id="GCE14641.1"/>
    </source>
</evidence>
<keyword evidence="1" id="KW-0812">Transmembrane</keyword>
<sequence>MLHLTKWNIVNRGLIALATVGIFLFGLFTIPFLKQELLPSIQYPAVGILTPYAGASPSIIEQEITKPIEQSLLGGQGVQKITSYSSQGTSLIIVYYDFGTDINAASQQIAQQITRVQATLPTGVNPQTITESTSSIPVVQLSVTSAEDAATLGADLKTTVVPALQGISGVSSVQVTGLRNSIVSIQVDPQKLQEQGVQIAQIQAALQGSNALIPAGEINDHQQTWAVRVDGNTTDLQSLQDLVIGQHTCARAVPGSNCQPGTPIRLTDVASVQQELAPSSTLTRTNGEPSIGVAVFPGANGNTVTISAAVKDQLSSLEHKIGHHTSLTVISDTAPPITNSIESLIREGLLGALFAIIVILIFLLSIRSTLVTAISIPLSVVVALIGLKIEGYTLNIFTLAGLTIAIGRVIDDSIVVLENIYRHLQMGEPREEAIPIAVREVGVAVIASTLTTVAVFLPLGFTGGIIGVYFRPFALVVTIALLASLVVALFVIPVLAYWFLKVPTLQHEQKASRPALLERLIVPPVRWTTNHRFITVGISVLLLLATLFMTSRLGFGFIGNLEQNTFSLSITLPVGSSIDRTNRSAMNIEQILKTTSGVKTYQVTMGNDPNSGGLSGGNNIASFTIITDEHSDAKKVQDTVQSRVKALPDVGLVQVSGSSSSGNSAINIDIQANNEADLATANTAILNAVSRTANTTNVTSNLSAATNLMDVKVNAQKAAGYGLSTIQVGQLLRQVYSGQTITTINLGGKPQDVDLQINGKTDTIDDMQNLLLPSAIGSVKLGDIADIAQTKGPSQITHLNGTRTATISLTPTTNNTSAVTADLQKELKAVTLPSGVTAAIGGVAQQQSDAFAGLGLSLLAAILLVFLVMVATFRSILYPLILLVAIPFASIGSVLLLLVTGSPLDVPAFIGLLMLVGIVVTNAIVLLDRILHYRAAGMSAQEAVLEGTRHRVRPILMTAIATICALLPLALGLSGSSGFISSTLALTVIGGLATSTLLTLLLVPTLYVMFTGKKKAQTQNASPSFAQPYAPSVAVPHIGHEVHAYIQPKSGDSTE</sequence>
<feature type="transmembrane region" description="Helical" evidence="1">
    <location>
        <begin position="533"/>
        <end position="558"/>
    </location>
</feature>
<keyword evidence="1" id="KW-1133">Transmembrane helix</keyword>
<feature type="transmembrane region" description="Helical" evidence="1">
    <location>
        <begin position="906"/>
        <end position="931"/>
    </location>
</feature>
<name>A0A402A6M6_9CHLR</name>
<dbReference type="Gene3D" id="3.30.2090.10">
    <property type="entry name" value="Multidrug efflux transporter AcrB TolC docking domain, DN and DC subdomains"/>
    <property type="match status" value="2"/>
</dbReference>
<feature type="transmembrane region" description="Helical" evidence="1">
    <location>
        <begin position="441"/>
        <end position="461"/>
    </location>
</feature>
<dbReference type="AlphaFoldDB" id="A0A402A6M6"/>
<dbReference type="GO" id="GO:0005886">
    <property type="term" value="C:plasma membrane"/>
    <property type="evidence" value="ECO:0007669"/>
    <property type="project" value="TreeGrafter"/>
</dbReference>
<proteinExistence type="predicted"/>
<accession>A0A402A6M6</accession>
<feature type="transmembrane region" description="Helical" evidence="1">
    <location>
        <begin position="850"/>
        <end position="873"/>
    </location>
</feature>
<dbReference type="OrthoDB" id="8270at2"/>
<dbReference type="PRINTS" id="PR00702">
    <property type="entry name" value="ACRIFLAVINRP"/>
</dbReference>
<dbReference type="InterPro" id="IPR001036">
    <property type="entry name" value="Acrflvin-R"/>
</dbReference>
<feature type="transmembrane region" description="Helical" evidence="1">
    <location>
        <begin position="344"/>
        <end position="363"/>
    </location>
</feature>
<keyword evidence="3" id="KW-1185">Reference proteome</keyword>
<feature type="transmembrane region" description="Helical" evidence="1">
    <location>
        <begin position="12"/>
        <end position="33"/>
    </location>
</feature>
<dbReference type="PANTHER" id="PTHR32063">
    <property type="match status" value="1"/>
</dbReference>
<dbReference type="InterPro" id="IPR027463">
    <property type="entry name" value="AcrB_DN_DC_subdom"/>
</dbReference>
<evidence type="ECO:0000256" key="1">
    <source>
        <dbReference type="SAM" id="Phobius"/>
    </source>
</evidence>
<feature type="transmembrane region" description="Helical" evidence="1">
    <location>
        <begin position="473"/>
        <end position="500"/>
    </location>
</feature>